<proteinExistence type="predicted"/>
<dbReference type="EMBL" id="KQ971311">
    <property type="protein sequence ID" value="EEZ98901.1"/>
    <property type="molecule type" value="Genomic_DNA"/>
</dbReference>
<organism evidence="1 2">
    <name type="scientific">Tribolium castaneum</name>
    <name type="common">Red flour beetle</name>
    <dbReference type="NCBI Taxonomy" id="7070"/>
    <lineage>
        <taxon>Eukaryota</taxon>
        <taxon>Metazoa</taxon>
        <taxon>Ecdysozoa</taxon>
        <taxon>Arthropoda</taxon>
        <taxon>Hexapoda</taxon>
        <taxon>Insecta</taxon>
        <taxon>Pterygota</taxon>
        <taxon>Neoptera</taxon>
        <taxon>Endopterygota</taxon>
        <taxon>Coleoptera</taxon>
        <taxon>Polyphaga</taxon>
        <taxon>Cucujiformia</taxon>
        <taxon>Tenebrionidae</taxon>
        <taxon>Tenebrionidae incertae sedis</taxon>
        <taxon>Tribolium</taxon>
    </lineage>
</organism>
<protein>
    <submittedName>
        <fullName evidence="1">Uncharacterized protein</fullName>
    </submittedName>
</protein>
<dbReference type="HOGENOM" id="CLU_2295206_0_0_1"/>
<dbReference type="Proteomes" id="UP000007266">
    <property type="component" value="Linkage group 2"/>
</dbReference>
<accession>D6WBM0</accession>
<reference evidence="1 2" key="1">
    <citation type="journal article" date="2008" name="Nature">
        <title>The genome of the model beetle and pest Tribolium castaneum.</title>
        <authorList>
            <consortium name="Tribolium Genome Sequencing Consortium"/>
            <person name="Richards S."/>
            <person name="Gibbs R.A."/>
            <person name="Weinstock G.M."/>
            <person name="Brown S.J."/>
            <person name="Denell R."/>
            <person name="Beeman R.W."/>
            <person name="Gibbs R."/>
            <person name="Beeman R.W."/>
            <person name="Brown S.J."/>
            <person name="Bucher G."/>
            <person name="Friedrich M."/>
            <person name="Grimmelikhuijzen C.J."/>
            <person name="Klingler M."/>
            <person name="Lorenzen M."/>
            <person name="Richards S."/>
            <person name="Roth S."/>
            <person name="Schroder R."/>
            <person name="Tautz D."/>
            <person name="Zdobnov E.M."/>
            <person name="Muzny D."/>
            <person name="Gibbs R.A."/>
            <person name="Weinstock G.M."/>
            <person name="Attaway T."/>
            <person name="Bell S."/>
            <person name="Buhay C.J."/>
            <person name="Chandrabose M.N."/>
            <person name="Chavez D."/>
            <person name="Clerk-Blankenburg K.P."/>
            <person name="Cree A."/>
            <person name="Dao M."/>
            <person name="Davis C."/>
            <person name="Chacko J."/>
            <person name="Dinh H."/>
            <person name="Dugan-Rocha S."/>
            <person name="Fowler G."/>
            <person name="Garner T.T."/>
            <person name="Garnes J."/>
            <person name="Gnirke A."/>
            <person name="Hawes A."/>
            <person name="Hernandez J."/>
            <person name="Hines S."/>
            <person name="Holder M."/>
            <person name="Hume J."/>
            <person name="Jhangiani S.N."/>
            <person name="Joshi V."/>
            <person name="Khan Z.M."/>
            <person name="Jackson L."/>
            <person name="Kovar C."/>
            <person name="Kowis A."/>
            <person name="Lee S."/>
            <person name="Lewis L.R."/>
            <person name="Margolis J."/>
            <person name="Morgan M."/>
            <person name="Nazareth L.V."/>
            <person name="Nguyen N."/>
            <person name="Okwuonu G."/>
            <person name="Parker D."/>
            <person name="Richards S."/>
            <person name="Ruiz S.J."/>
            <person name="Santibanez J."/>
            <person name="Savard J."/>
            <person name="Scherer S.E."/>
            <person name="Schneider B."/>
            <person name="Sodergren E."/>
            <person name="Tautz D."/>
            <person name="Vattahil S."/>
            <person name="Villasana D."/>
            <person name="White C.S."/>
            <person name="Wright R."/>
            <person name="Park Y."/>
            <person name="Beeman R.W."/>
            <person name="Lord J."/>
            <person name="Oppert B."/>
            <person name="Lorenzen M."/>
            <person name="Brown S."/>
            <person name="Wang L."/>
            <person name="Savard J."/>
            <person name="Tautz D."/>
            <person name="Richards S."/>
            <person name="Weinstock G."/>
            <person name="Gibbs R.A."/>
            <person name="Liu Y."/>
            <person name="Worley K."/>
            <person name="Weinstock G."/>
            <person name="Elsik C.G."/>
            <person name="Reese J.T."/>
            <person name="Elhaik E."/>
            <person name="Landan G."/>
            <person name="Graur D."/>
            <person name="Arensburger P."/>
            <person name="Atkinson P."/>
            <person name="Beeman R.W."/>
            <person name="Beidler J."/>
            <person name="Brown S.J."/>
            <person name="Demuth J.P."/>
            <person name="Drury D.W."/>
            <person name="Du Y.Z."/>
            <person name="Fujiwara H."/>
            <person name="Lorenzen M."/>
            <person name="Maselli V."/>
            <person name="Osanai M."/>
            <person name="Park Y."/>
            <person name="Robertson H.M."/>
            <person name="Tu Z."/>
            <person name="Wang J.J."/>
            <person name="Wang S."/>
            <person name="Richards S."/>
            <person name="Song H."/>
            <person name="Zhang L."/>
            <person name="Sodergren E."/>
            <person name="Werner D."/>
            <person name="Stanke M."/>
            <person name="Morgenstern B."/>
            <person name="Solovyev V."/>
            <person name="Kosarev P."/>
            <person name="Brown G."/>
            <person name="Chen H.C."/>
            <person name="Ermolaeva O."/>
            <person name="Hlavina W."/>
            <person name="Kapustin Y."/>
            <person name="Kiryutin B."/>
            <person name="Kitts P."/>
            <person name="Maglott D."/>
            <person name="Pruitt K."/>
            <person name="Sapojnikov V."/>
            <person name="Souvorov A."/>
            <person name="Mackey A.J."/>
            <person name="Waterhouse R.M."/>
            <person name="Wyder S."/>
            <person name="Zdobnov E.M."/>
            <person name="Zdobnov E.M."/>
            <person name="Wyder S."/>
            <person name="Kriventseva E.V."/>
            <person name="Kadowaki T."/>
            <person name="Bork P."/>
            <person name="Aranda M."/>
            <person name="Bao R."/>
            <person name="Beermann A."/>
            <person name="Berns N."/>
            <person name="Bolognesi R."/>
            <person name="Bonneton F."/>
            <person name="Bopp D."/>
            <person name="Brown S.J."/>
            <person name="Bucher G."/>
            <person name="Butts T."/>
            <person name="Chaumot A."/>
            <person name="Denell R.E."/>
            <person name="Ferrier D.E."/>
            <person name="Friedrich M."/>
            <person name="Gordon C.M."/>
            <person name="Jindra M."/>
            <person name="Klingler M."/>
            <person name="Lan Q."/>
            <person name="Lattorff H.M."/>
            <person name="Laudet V."/>
            <person name="von Levetsow C."/>
            <person name="Liu Z."/>
            <person name="Lutz R."/>
            <person name="Lynch J.A."/>
            <person name="da Fonseca R.N."/>
            <person name="Posnien N."/>
            <person name="Reuter R."/>
            <person name="Roth S."/>
            <person name="Savard J."/>
            <person name="Schinko J.B."/>
            <person name="Schmitt C."/>
            <person name="Schoppmeier M."/>
            <person name="Schroder R."/>
            <person name="Shippy T.D."/>
            <person name="Simonnet F."/>
            <person name="Marques-Souza H."/>
            <person name="Tautz D."/>
            <person name="Tomoyasu Y."/>
            <person name="Trauner J."/>
            <person name="Van der Zee M."/>
            <person name="Vervoort M."/>
            <person name="Wittkopp N."/>
            <person name="Wimmer E.A."/>
            <person name="Yang X."/>
            <person name="Jones A.K."/>
            <person name="Sattelle D.B."/>
            <person name="Ebert P.R."/>
            <person name="Nelson D."/>
            <person name="Scott J.G."/>
            <person name="Beeman R.W."/>
            <person name="Muthukrishnan S."/>
            <person name="Kramer K.J."/>
            <person name="Arakane Y."/>
            <person name="Beeman R.W."/>
            <person name="Zhu Q."/>
            <person name="Hogenkamp D."/>
            <person name="Dixit R."/>
            <person name="Oppert B."/>
            <person name="Jiang H."/>
            <person name="Zou Z."/>
            <person name="Marshall J."/>
            <person name="Elpidina E."/>
            <person name="Vinokurov K."/>
            <person name="Oppert C."/>
            <person name="Zou Z."/>
            <person name="Evans J."/>
            <person name="Lu Z."/>
            <person name="Zhao P."/>
            <person name="Sumathipala N."/>
            <person name="Altincicek B."/>
            <person name="Vilcinskas A."/>
            <person name="Williams M."/>
            <person name="Hultmark D."/>
            <person name="Hetru C."/>
            <person name="Jiang H."/>
            <person name="Grimmelikhuijzen C.J."/>
            <person name="Hauser F."/>
            <person name="Cazzamali G."/>
            <person name="Williamson M."/>
            <person name="Park Y."/>
            <person name="Li B."/>
            <person name="Tanaka Y."/>
            <person name="Predel R."/>
            <person name="Neupert S."/>
            <person name="Schachtner J."/>
            <person name="Verleyen P."/>
            <person name="Raible F."/>
            <person name="Bork P."/>
            <person name="Friedrich M."/>
            <person name="Walden K.K."/>
            <person name="Robertson H.M."/>
            <person name="Angeli S."/>
            <person name="Foret S."/>
            <person name="Bucher G."/>
            <person name="Schuetz S."/>
            <person name="Maleszka R."/>
            <person name="Wimmer E.A."/>
            <person name="Beeman R.W."/>
            <person name="Lorenzen M."/>
            <person name="Tomoyasu Y."/>
            <person name="Miller S.C."/>
            <person name="Grossmann D."/>
            <person name="Bucher G."/>
        </authorList>
    </citation>
    <scope>NUCLEOTIDE SEQUENCE [LARGE SCALE GENOMIC DNA]</scope>
    <source>
        <strain evidence="1 2">Georgia GA2</strain>
    </source>
</reference>
<evidence type="ECO:0000313" key="1">
    <source>
        <dbReference type="EMBL" id="EEZ98901.1"/>
    </source>
</evidence>
<keyword evidence="2" id="KW-1185">Reference proteome</keyword>
<sequence length="101" mass="11821">MRCDVIPTSLEFDIRKCGVNDLLATGLVKRRLDVSSPWINTGSDSLNFPRDTFRFDCTVGNFRNPRLNFYETFEMARFQSKLLCRAFIKYVDDETELIRRG</sequence>
<evidence type="ECO:0000313" key="2">
    <source>
        <dbReference type="Proteomes" id="UP000007266"/>
    </source>
</evidence>
<name>D6WBM0_TRICA</name>
<reference evidence="1 2" key="2">
    <citation type="journal article" date="2010" name="Nucleic Acids Res.">
        <title>BeetleBase in 2010: revisions to provide comprehensive genomic information for Tribolium castaneum.</title>
        <authorList>
            <person name="Kim H.S."/>
            <person name="Murphy T."/>
            <person name="Xia J."/>
            <person name="Caragea D."/>
            <person name="Park Y."/>
            <person name="Beeman R.W."/>
            <person name="Lorenzen M.D."/>
            <person name="Butcher S."/>
            <person name="Manak J.R."/>
            <person name="Brown S.J."/>
        </authorList>
    </citation>
    <scope>GENOME REANNOTATION</scope>
    <source>
        <strain evidence="1 2">Georgia GA2</strain>
    </source>
</reference>
<dbReference type="AlphaFoldDB" id="D6WBM0"/>
<gene>
    <name evidence="1" type="primary">GLEAN_04517</name>
    <name evidence="1" type="ORF">TcasGA2_TC004517</name>
</gene>